<dbReference type="SUPFAM" id="SSF55785">
    <property type="entry name" value="PYP-like sensor domain (PAS domain)"/>
    <property type="match status" value="1"/>
</dbReference>
<dbReference type="Pfam" id="PF16736">
    <property type="entry name" value="sCache_like"/>
    <property type="match status" value="1"/>
</dbReference>
<dbReference type="AlphaFoldDB" id="A0A1W1VGW6"/>
<evidence type="ECO:0000259" key="16">
    <source>
        <dbReference type="PROSITE" id="PS50109"/>
    </source>
</evidence>
<dbReference type="InterPro" id="IPR003661">
    <property type="entry name" value="HisK_dim/P_dom"/>
</dbReference>
<evidence type="ECO:0000256" key="3">
    <source>
        <dbReference type="ARBA" id="ARBA00004651"/>
    </source>
</evidence>
<dbReference type="Pfam" id="PF00512">
    <property type="entry name" value="HisKA"/>
    <property type="match status" value="1"/>
</dbReference>
<dbReference type="GO" id="GO:0000155">
    <property type="term" value="F:phosphorelay sensor kinase activity"/>
    <property type="evidence" value="ECO:0007669"/>
    <property type="project" value="InterPro"/>
</dbReference>
<evidence type="ECO:0000256" key="11">
    <source>
        <dbReference type="ARBA" id="ARBA00022840"/>
    </source>
</evidence>
<dbReference type="GO" id="GO:0004721">
    <property type="term" value="F:phosphoprotein phosphatase activity"/>
    <property type="evidence" value="ECO:0007669"/>
    <property type="project" value="TreeGrafter"/>
</dbReference>
<dbReference type="Gene3D" id="6.10.340.10">
    <property type="match status" value="1"/>
</dbReference>
<organism evidence="19 20">
    <name type="scientific">Desulfonispora thiosulfatigenes DSM 11270</name>
    <dbReference type="NCBI Taxonomy" id="656914"/>
    <lineage>
        <taxon>Bacteria</taxon>
        <taxon>Bacillati</taxon>
        <taxon>Bacillota</taxon>
        <taxon>Clostridia</taxon>
        <taxon>Eubacteriales</taxon>
        <taxon>Peptococcaceae</taxon>
        <taxon>Desulfonispora</taxon>
    </lineage>
</organism>
<dbReference type="PROSITE" id="PS50109">
    <property type="entry name" value="HIS_KIN"/>
    <property type="match status" value="1"/>
</dbReference>
<feature type="domain" description="HAMP" evidence="18">
    <location>
        <begin position="190"/>
        <end position="242"/>
    </location>
</feature>
<dbReference type="InterPro" id="IPR005467">
    <property type="entry name" value="His_kinase_dom"/>
</dbReference>
<dbReference type="InterPro" id="IPR029151">
    <property type="entry name" value="Sensor-like_sf"/>
</dbReference>
<dbReference type="SMART" id="SM00091">
    <property type="entry name" value="PAS"/>
    <property type="match status" value="1"/>
</dbReference>
<evidence type="ECO:0000256" key="5">
    <source>
        <dbReference type="ARBA" id="ARBA00022475"/>
    </source>
</evidence>
<dbReference type="CDD" id="cd00130">
    <property type="entry name" value="PAS"/>
    <property type="match status" value="1"/>
</dbReference>
<protein>
    <recommendedName>
        <fullName evidence="4">histidine kinase</fullName>
        <ecNumber evidence="4">2.7.13.3</ecNumber>
    </recommendedName>
</protein>
<evidence type="ECO:0000313" key="19">
    <source>
        <dbReference type="EMBL" id="SMB92194.1"/>
    </source>
</evidence>
<comment type="subcellular location">
    <subcellularLocation>
        <location evidence="3">Cell membrane</location>
        <topology evidence="3">Multi-pass membrane protein</topology>
    </subcellularLocation>
    <subcellularLocation>
        <location evidence="2">Membrane raft</location>
        <topology evidence="2">Multi-pass membrane protein</topology>
    </subcellularLocation>
</comment>
<keyword evidence="13" id="KW-0902">Two-component regulatory system</keyword>
<dbReference type="FunFam" id="1.10.287.130:FF:000001">
    <property type="entry name" value="Two-component sensor histidine kinase"/>
    <property type="match status" value="1"/>
</dbReference>
<keyword evidence="9" id="KW-0547">Nucleotide-binding</keyword>
<dbReference type="Gene3D" id="3.30.565.10">
    <property type="entry name" value="Histidine kinase-like ATPase, C-terminal domain"/>
    <property type="match status" value="1"/>
</dbReference>
<dbReference type="STRING" id="656914.SAMN00017405_1921"/>
<dbReference type="CDD" id="cd00075">
    <property type="entry name" value="HATPase"/>
    <property type="match status" value="1"/>
</dbReference>
<keyword evidence="11" id="KW-0067">ATP-binding</keyword>
<dbReference type="PANTHER" id="PTHR45453:SF1">
    <property type="entry name" value="PHOSPHATE REGULON SENSOR PROTEIN PHOR"/>
    <property type="match status" value="1"/>
</dbReference>
<accession>A0A1W1VGW6</accession>
<evidence type="ECO:0000256" key="12">
    <source>
        <dbReference type="ARBA" id="ARBA00022989"/>
    </source>
</evidence>
<evidence type="ECO:0000256" key="7">
    <source>
        <dbReference type="ARBA" id="ARBA00022679"/>
    </source>
</evidence>
<dbReference type="GO" id="GO:0005886">
    <property type="term" value="C:plasma membrane"/>
    <property type="evidence" value="ECO:0007669"/>
    <property type="project" value="UniProtKB-SubCell"/>
</dbReference>
<feature type="transmembrane region" description="Helical" evidence="15">
    <location>
        <begin position="163"/>
        <end position="186"/>
    </location>
</feature>
<evidence type="ECO:0000259" key="17">
    <source>
        <dbReference type="PROSITE" id="PS50112"/>
    </source>
</evidence>
<dbReference type="Gene3D" id="1.10.287.130">
    <property type="match status" value="1"/>
</dbReference>
<dbReference type="NCBIfam" id="NF046044">
    <property type="entry name" value="PnpS"/>
    <property type="match status" value="1"/>
</dbReference>
<dbReference type="SUPFAM" id="SSF47384">
    <property type="entry name" value="Homodimeric domain of signal transducing histidine kinase"/>
    <property type="match status" value="1"/>
</dbReference>
<evidence type="ECO:0000256" key="13">
    <source>
        <dbReference type="ARBA" id="ARBA00023012"/>
    </source>
</evidence>
<dbReference type="Pfam" id="PF02518">
    <property type="entry name" value="HATPase_c"/>
    <property type="match status" value="1"/>
</dbReference>
<dbReference type="CDD" id="cd06225">
    <property type="entry name" value="HAMP"/>
    <property type="match status" value="1"/>
</dbReference>
<dbReference type="GO" id="GO:0016036">
    <property type="term" value="P:cellular response to phosphate starvation"/>
    <property type="evidence" value="ECO:0007669"/>
    <property type="project" value="TreeGrafter"/>
</dbReference>
<dbReference type="Gene3D" id="3.30.450.20">
    <property type="entry name" value="PAS domain"/>
    <property type="match status" value="2"/>
</dbReference>
<evidence type="ECO:0000256" key="2">
    <source>
        <dbReference type="ARBA" id="ARBA00004314"/>
    </source>
</evidence>
<sequence length="588" mass="66781">MKFRIRTRIVITYLLLIVFSMSILGTGLIILLEKYFTDKLENQLEREGYLVSSIIYDDLLKEQYSDIDNIVKNIGKKLNTRITIILADGMVVADSNYERKKLENHINRQEVQEALQGKTGIVKRFSRTVNINNMYVALPIKAKNSFIGVVRLSLPLTEINKTLFSLTLILITTIFIATSIGVLLSIRLSKTIIEPIKEISKIADKIAKGDLKQKIFCPTQDELGALSRSINVMTTSLKEKIIEITSSKNRIEAILNNISSGVLVINKEGIVQELNPQVEKIFGVNKEKIIGENFQKIIRNYDFQESIEKTVSEKVKTNCELAPIYPGRCILEVYITPIIQENKVRQVAIIFHDITSIRQVEKMKSDFIANASHELRTPITAIKGFSETLLSGAMEEKALRERFIGIIDKEAERLCCLTNDLLDLSQLERRNKEIDMQEEDITSLLKVCSKRLETKAINNEININLDIANDLPKIKINKNSIYQVIINLIDNGIKYNKKGGILNITAKEEGSYLLVSFKDTGIGISKEELPRIFERFYRVDKARSKEIGGTGLGLSIVKHILDMQKVKISVESQLDKGTMFTLYFKLKE</sequence>
<dbReference type="InterPro" id="IPR050351">
    <property type="entry name" value="BphY/WalK/GraS-like"/>
</dbReference>
<dbReference type="InterPro" id="IPR004358">
    <property type="entry name" value="Sig_transdc_His_kin-like_C"/>
</dbReference>
<evidence type="ECO:0000256" key="9">
    <source>
        <dbReference type="ARBA" id="ARBA00022741"/>
    </source>
</evidence>
<dbReference type="OrthoDB" id="112712at2"/>
<evidence type="ECO:0000256" key="6">
    <source>
        <dbReference type="ARBA" id="ARBA00022553"/>
    </source>
</evidence>
<evidence type="ECO:0000256" key="1">
    <source>
        <dbReference type="ARBA" id="ARBA00000085"/>
    </source>
</evidence>
<evidence type="ECO:0000256" key="15">
    <source>
        <dbReference type="SAM" id="Phobius"/>
    </source>
</evidence>
<keyword evidence="7" id="KW-0808">Transferase</keyword>
<dbReference type="CDD" id="cd00082">
    <property type="entry name" value="HisKA"/>
    <property type="match status" value="1"/>
</dbReference>
<dbReference type="InterPro" id="IPR003660">
    <property type="entry name" value="HAMP_dom"/>
</dbReference>
<dbReference type="PROSITE" id="PS50885">
    <property type="entry name" value="HAMP"/>
    <property type="match status" value="1"/>
</dbReference>
<dbReference type="PANTHER" id="PTHR45453">
    <property type="entry name" value="PHOSPHATE REGULON SENSOR PROTEIN PHOR"/>
    <property type="match status" value="1"/>
</dbReference>
<feature type="transmembrane region" description="Helical" evidence="15">
    <location>
        <begin position="12"/>
        <end position="32"/>
    </location>
</feature>
<dbReference type="Pfam" id="PF00672">
    <property type="entry name" value="HAMP"/>
    <property type="match status" value="1"/>
</dbReference>
<keyword evidence="5" id="KW-1003">Cell membrane</keyword>
<keyword evidence="6" id="KW-0597">Phosphoprotein</keyword>
<keyword evidence="12 15" id="KW-1133">Transmembrane helix</keyword>
<dbReference type="InterPro" id="IPR036097">
    <property type="entry name" value="HisK_dim/P_sf"/>
</dbReference>
<dbReference type="FunFam" id="3.30.565.10:FF:000023">
    <property type="entry name" value="PAS domain-containing sensor histidine kinase"/>
    <property type="match status" value="1"/>
</dbReference>
<dbReference type="PRINTS" id="PR00344">
    <property type="entry name" value="BCTRLSENSOR"/>
</dbReference>
<dbReference type="Pfam" id="PF13426">
    <property type="entry name" value="PAS_9"/>
    <property type="match status" value="1"/>
</dbReference>
<feature type="domain" description="PAS" evidence="17">
    <location>
        <begin position="247"/>
        <end position="318"/>
    </location>
</feature>
<evidence type="ECO:0000256" key="8">
    <source>
        <dbReference type="ARBA" id="ARBA00022692"/>
    </source>
</evidence>
<dbReference type="SMART" id="SM00304">
    <property type="entry name" value="HAMP"/>
    <property type="match status" value="1"/>
</dbReference>
<dbReference type="RefSeq" id="WP_084053542.1">
    <property type="nucleotide sequence ID" value="NZ_FWWT01000020.1"/>
</dbReference>
<evidence type="ECO:0000313" key="20">
    <source>
        <dbReference type="Proteomes" id="UP000192731"/>
    </source>
</evidence>
<dbReference type="PROSITE" id="PS50112">
    <property type="entry name" value="PAS"/>
    <property type="match status" value="1"/>
</dbReference>
<dbReference type="InterPro" id="IPR000014">
    <property type="entry name" value="PAS"/>
</dbReference>
<dbReference type="InterPro" id="IPR031967">
    <property type="entry name" value="PhoR_single_Cache-like_dom"/>
</dbReference>
<dbReference type="GO" id="GO:0005524">
    <property type="term" value="F:ATP binding"/>
    <property type="evidence" value="ECO:0007669"/>
    <property type="project" value="UniProtKB-KW"/>
</dbReference>
<comment type="catalytic activity">
    <reaction evidence="1">
        <text>ATP + protein L-histidine = ADP + protein N-phospho-L-histidine.</text>
        <dbReference type="EC" id="2.7.13.3"/>
    </reaction>
</comment>
<proteinExistence type="predicted"/>
<keyword evidence="8 15" id="KW-0812">Transmembrane</keyword>
<dbReference type="SUPFAM" id="SSF55874">
    <property type="entry name" value="ATPase domain of HSP90 chaperone/DNA topoisomerase II/histidine kinase"/>
    <property type="match status" value="1"/>
</dbReference>
<dbReference type="GO" id="GO:0045121">
    <property type="term" value="C:membrane raft"/>
    <property type="evidence" value="ECO:0007669"/>
    <property type="project" value="UniProtKB-SubCell"/>
</dbReference>
<dbReference type="EC" id="2.7.13.3" evidence="4"/>
<dbReference type="SMART" id="SM00388">
    <property type="entry name" value="HisKA"/>
    <property type="match status" value="1"/>
</dbReference>
<dbReference type="SUPFAM" id="SSF158472">
    <property type="entry name" value="HAMP domain-like"/>
    <property type="match status" value="1"/>
</dbReference>
<reference evidence="19 20" key="1">
    <citation type="submission" date="2017-04" db="EMBL/GenBank/DDBJ databases">
        <authorList>
            <person name="Afonso C.L."/>
            <person name="Miller P.J."/>
            <person name="Scott M.A."/>
            <person name="Spackman E."/>
            <person name="Goraichik I."/>
            <person name="Dimitrov K.M."/>
            <person name="Suarez D.L."/>
            <person name="Swayne D.E."/>
        </authorList>
    </citation>
    <scope>NUCLEOTIDE SEQUENCE [LARGE SCALE GENOMIC DNA]</scope>
    <source>
        <strain evidence="19 20">DSM 11270</strain>
    </source>
</reference>
<keyword evidence="10 19" id="KW-0418">Kinase</keyword>
<dbReference type="InterPro" id="IPR036890">
    <property type="entry name" value="HATPase_C_sf"/>
</dbReference>
<dbReference type="SUPFAM" id="SSF103190">
    <property type="entry name" value="Sensory domain-like"/>
    <property type="match status" value="1"/>
</dbReference>
<dbReference type="SMART" id="SM00387">
    <property type="entry name" value="HATPase_c"/>
    <property type="match status" value="1"/>
</dbReference>
<dbReference type="EMBL" id="FWWT01000020">
    <property type="protein sequence ID" value="SMB92194.1"/>
    <property type="molecule type" value="Genomic_DNA"/>
</dbReference>
<evidence type="ECO:0000256" key="14">
    <source>
        <dbReference type="ARBA" id="ARBA00023136"/>
    </source>
</evidence>
<feature type="domain" description="Histidine kinase" evidence="16">
    <location>
        <begin position="370"/>
        <end position="588"/>
    </location>
</feature>
<keyword evidence="20" id="KW-1185">Reference proteome</keyword>
<gene>
    <name evidence="19" type="ORF">SAMN00017405_1921</name>
</gene>
<name>A0A1W1VGW6_DESTI</name>
<keyword evidence="14 15" id="KW-0472">Membrane</keyword>
<evidence type="ECO:0000259" key="18">
    <source>
        <dbReference type="PROSITE" id="PS50885"/>
    </source>
</evidence>
<evidence type="ECO:0000256" key="4">
    <source>
        <dbReference type="ARBA" id="ARBA00012438"/>
    </source>
</evidence>
<dbReference type="NCBIfam" id="TIGR00229">
    <property type="entry name" value="sensory_box"/>
    <property type="match status" value="1"/>
</dbReference>
<evidence type="ECO:0000256" key="10">
    <source>
        <dbReference type="ARBA" id="ARBA00022777"/>
    </source>
</evidence>
<dbReference type="InterPro" id="IPR003594">
    <property type="entry name" value="HATPase_dom"/>
</dbReference>
<dbReference type="Proteomes" id="UP000192731">
    <property type="component" value="Unassembled WGS sequence"/>
</dbReference>
<dbReference type="InterPro" id="IPR035965">
    <property type="entry name" value="PAS-like_dom_sf"/>
</dbReference>